<dbReference type="SMART" id="SM00422">
    <property type="entry name" value="HTH_MERR"/>
    <property type="match status" value="1"/>
</dbReference>
<name>A0A7Y0KB90_9BACI</name>
<keyword evidence="2" id="KW-0238">DNA-binding</keyword>
<keyword evidence="4" id="KW-0804">Transcription</keyword>
<dbReference type="EMBL" id="JABBPK010000001">
    <property type="protein sequence ID" value="NMO79057.1"/>
    <property type="molecule type" value="Genomic_DNA"/>
</dbReference>
<accession>A0A7Y0KB90</accession>
<keyword evidence="5" id="KW-0175">Coiled coil</keyword>
<evidence type="ECO:0000313" key="7">
    <source>
        <dbReference type="EMBL" id="NMO79057.1"/>
    </source>
</evidence>
<dbReference type="SUPFAM" id="SSF46955">
    <property type="entry name" value="Putative DNA-binding domain"/>
    <property type="match status" value="1"/>
</dbReference>
<dbReference type="Pfam" id="PF13411">
    <property type="entry name" value="MerR_1"/>
    <property type="match status" value="1"/>
</dbReference>
<evidence type="ECO:0000313" key="8">
    <source>
        <dbReference type="Proteomes" id="UP000588491"/>
    </source>
</evidence>
<dbReference type="Proteomes" id="UP000588491">
    <property type="component" value="Unassembled WGS sequence"/>
</dbReference>
<keyword evidence="1" id="KW-0805">Transcription regulation</keyword>
<dbReference type="InterPro" id="IPR047057">
    <property type="entry name" value="MerR_fam"/>
</dbReference>
<feature type="coiled-coil region" evidence="5">
    <location>
        <begin position="77"/>
        <end position="111"/>
    </location>
</feature>
<gene>
    <name evidence="7" type="ORF">HHU08_19040</name>
</gene>
<dbReference type="PANTHER" id="PTHR30204:SF90">
    <property type="entry name" value="HTH-TYPE TRANSCRIPTIONAL ACTIVATOR MTA"/>
    <property type="match status" value="1"/>
</dbReference>
<feature type="domain" description="HTH merR-type" evidence="6">
    <location>
        <begin position="1"/>
        <end position="71"/>
    </location>
</feature>
<dbReference type="Gene3D" id="1.10.1660.10">
    <property type="match status" value="1"/>
</dbReference>
<organism evidence="7 8">
    <name type="scientific">Niallia alba</name>
    <dbReference type="NCBI Taxonomy" id="2729105"/>
    <lineage>
        <taxon>Bacteria</taxon>
        <taxon>Bacillati</taxon>
        <taxon>Bacillota</taxon>
        <taxon>Bacilli</taxon>
        <taxon>Bacillales</taxon>
        <taxon>Bacillaceae</taxon>
        <taxon>Niallia</taxon>
    </lineage>
</organism>
<dbReference type="Gene3D" id="1.10.490.50">
    <property type="entry name" value="Antibiotic binding domain of TipA-like multidrug resistance regulators"/>
    <property type="match status" value="1"/>
</dbReference>
<dbReference type="SUPFAM" id="SSF89082">
    <property type="entry name" value="Antibiotic binding domain of TipA-like multidrug resistance regulators"/>
    <property type="match status" value="1"/>
</dbReference>
<dbReference type="InterPro" id="IPR012925">
    <property type="entry name" value="TipAS_dom"/>
</dbReference>
<evidence type="ECO:0000259" key="6">
    <source>
        <dbReference type="PROSITE" id="PS50937"/>
    </source>
</evidence>
<comment type="caution">
    <text evidence="7">The sequence shown here is derived from an EMBL/GenBank/DDBJ whole genome shotgun (WGS) entry which is preliminary data.</text>
</comment>
<reference evidence="7 8" key="1">
    <citation type="submission" date="2020-04" db="EMBL/GenBank/DDBJ databases">
        <title>Bacillus sp. UniB3 isolated from commercial digestive syrup.</title>
        <authorList>
            <person name="Thorat V."/>
            <person name="Kirdat K."/>
            <person name="Tiwarekar B."/>
            <person name="Yadav A."/>
        </authorList>
    </citation>
    <scope>NUCLEOTIDE SEQUENCE [LARGE SCALE GENOMIC DNA]</scope>
    <source>
        <strain evidence="7 8">UniB3</strain>
    </source>
</reference>
<dbReference type="CDD" id="cd01106">
    <property type="entry name" value="HTH_TipAL-Mta"/>
    <property type="match status" value="1"/>
</dbReference>
<evidence type="ECO:0000256" key="1">
    <source>
        <dbReference type="ARBA" id="ARBA00023015"/>
    </source>
</evidence>
<dbReference type="AlphaFoldDB" id="A0A7Y0KB90"/>
<dbReference type="PANTHER" id="PTHR30204">
    <property type="entry name" value="REDOX-CYCLING DRUG-SENSING TRANSCRIPTIONAL ACTIVATOR SOXR"/>
    <property type="match status" value="1"/>
</dbReference>
<dbReference type="GO" id="GO:0003677">
    <property type="term" value="F:DNA binding"/>
    <property type="evidence" value="ECO:0007669"/>
    <property type="project" value="UniProtKB-KW"/>
</dbReference>
<dbReference type="GO" id="GO:0003700">
    <property type="term" value="F:DNA-binding transcription factor activity"/>
    <property type="evidence" value="ECO:0007669"/>
    <property type="project" value="InterPro"/>
</dbReference>
<proteinExistence type="predicted"/>
<evidence type="ECO:0000256" key="3">
    <source>
        <dbReference type="ARBA" id="ARBA00023159"/>
    </source>
</evidence>
<dbReference type="Pfam" id="PF07739">
    <property type="entry name" value="TipAS"/>
    <property type="match status" value="1"/>
</dbReference>
<evidence type="ECO:0000256" key="4">
    <source>
        <dbReference type="ARBA" id="ARBA00023163"/>
    </source>
</evidence>
<dbReference type="InterPro" id="IPR036244">
    <property type="entry name" value="TipA-like_antibiotic-bd"/>
</dbReference>
<protein>
    <submittedName>
        <fullName evidence="7">MerR family transcriptional regulator</fullName>
    </submittedName>
</protein>
<evidence type="ECO:0000256" key="2">
    <source>
        <dbReference type="ARBA" id="ARBA00023125"/>
    </source>
</evidence>
<dbReference type="PRINTS" id="PR00040">
    <property type="entry name" value="HTHMERR"/>
</dbReference>
<evidence type="ECO:0000256" key="5">
    <source>
        <dbReference type="SAM" id="Coils"/>
    </source>
</evidence>
<dbReference type="PROSITE" id="PS50937">
    <property type="entry name" value="HTH_MERR_2"/>
    <property type="match status" value="1"/>
</dbReference>
<keyword evidence="8" id="KW-1185">Reference proteome</keyword>
<dbReference type="InterPro" id="IPR009061">
    <property type="entry name" value="DNA-bd_dom_put_sf"/>
</dbReference>
<dbReference type="InterPro" id="IPR000551">
    <property type="entry name" value="MerR-type_HTH_dom"/>
</dbReference>
<keyword evidence="3" id="KW-0010">Activator</keyword>
<dbReference type="RefSeq" id="WP_016202495.1">
    <property type="nucleotide sequence ID" value="NZ_JABBPK010000001.1"/>
</dbReference>
<sequence length="256" mass="29417">MEYTINALGKLAGVSTRTLRYYDEIGLLKPARINSSGYRIYGQKEVDLLQQILFYRELDVPLETIKKMMAFPSFDVKEALKEHHEKLLAKNQQIQQLIINVEKTMKTLEGRTTMSDKEKFEGFKKKLVDDNEAKYGKEIREKYGEDTINQSNAKLMNMSESAYRNMVEVETELFSTLKKAVKEGNPAGEAAQKAADLHKQWLSFTWPEYKKEAHAGLAEMYVADERFTSYYDKEQVGTTAFLRDAILIYTGVTSDS</sequence>